<dbReference type="OrthoDB" id="25353at2"/>
<accession>A0A6I0FKG7</accession>
<dbReference type="InterPro" id="IPR002937">
    <property type="entry name" value="Amino_oxidase"/>
</dbReference>
<protein>
    <submittedName>
        <fullName evidence="2">NAD(P)-binding protein</fullName>
    </submittedName>
</protein>
<dbReference type="InterPro" id="IPR050281">
    <property type="entry name" value="Flavin_monoamine_oxidase"/>
</dbReference>
<dbReference type="Gene3D" id="3.50.50.60">
    <property type="entry name" value="FAD/NAD(P)-binding domain"/>
    <property type="match status" value="1"/>
</dbReference>
<dbReference type="SUPFAM" id="SSF54373">
    <property type="entry name" value="FAD-linked reductases, C-terminal domain"/>
    <property type="match status" value="1"/>
</dbReference>
<evidence type="ECO:0000313" key="2">
    <source>
        <dbReference type="EMBL" id="KAB3538623.1"/>
    </source>
</evidence>
<dbReference type="Gene3D" id="1.20.1440.240">
    <property type="match status" value="1"/>
</dbReference>
<proteinExistence type="predicted"/>
<dbReference type="GO" id="GO:0016491">
    <property type="term" value="F:oxidoreductase activity"/>
    <property type="evidence" value="ECO:0007669"/>
    <property type="project" value="InterPro"/>
</dbReference>
<evidence type="ECO:0000313" key="3">
    <source>
        <dbReference type="Proteomes" id="UP000432715"/>
    </source>
</evidence>
<dbReference type="RefSeq" id="WP_151859850.1">
    <property type="nucleotide sequence ID" value="NZ_WBZC01000004.1"/>
</dbReference>
<dbReference type="PANTHER" id="PTHR10742:SF410">
    <property type="entry name" value="LYSINE-SPECIFIC HISTONE DEMETHYLASE 2"/>
    <property type="match status" value="1"/>
</dbReference>
<dbReference type="SUPFAM" id="SSF51905">
    <property type="entry name" value="FAD/NAD(P)-binding domain"/>
    <property type="match status" value="1"/>
</dbReference>
<evidence type="ECO:0000259" key="1">
    <source>
        <dbReference type="Pfam" id="PF01593"/>
    </source>
</evidence>
<name>A0A6I0FKG7_9FIRM</name>
<dbReference type="Gene3D" id="3.90.660.10">
    <property type="match status" value="1"/>
</dbReference>
<dbReference type="InterPro" id="IPR036188">
    <property type="entry name" value="FAD/NAD-bd_sf"/>
</dbReference>
<comment type="caution">
    <text evidence="2">The sequence shown here is derived from an EMBL/GenBank/DDBJ whole genome shotgun (WGS) entry which is preliminary data.</text>
</comment>
<dbReference type="AlphaFoldDB" id="A0A6I0FKG7"/>
<gene>
    <name evidence="2" type="ORF">F8154_01650</name>
</gene>
<reference evidence="2 3" key="1">
    <citation type="submission" date="2019-10" db="EMBL/GenBank/DDBJ databases">
        <title>Alkaliphilus serpentinus sp. nov. and Alkaliphilus pronyensis sp. nov., two novel anaerobic alkaliphilic species isolated from the serpentinized-hosted hydrothermal field of the Prony Bay (New Caledonia).</title>
        <authorList>
            <person name="Postec A."/>
        </authorList>
    </citation>
    <scope>NUCLEOTIDE SEQUENCE [LARGE SCALE GENOMIC DNA]</scope>
    <source>
        <strain evidence="2 3">LacV</strain>
    </source>
</reference>
<dbReference type="PANTHER" id="PTHR10742">
    <property type="entry name" value="FLAVIN MONOAMINE OXIDASE"/>
    <property type="match status" value="1"/>
</dbReference>
<dbReference type="Proteomes" id="UP000432715">
    <property type="component" value="Unassembled WGS sequence"/>
</dbReference>
<sequence length="553" mass="63179">MDFIQPNCPTNDERYRMVKMALEVNNRLEDFDNIIQLLSPPSDILSIVPYGSCKNIKVAILGAGLAGLSAAFELRKAGFNVTIFEAEDKRIGGRVYTHYFDRSKQLYGELGPMRMSASHETTWHYINLFNLKTRPFIQDNPNAFRYVQGVRVKNTPQEIQENIYPKFDMTLEERLKLWPQLFNQAFEAYLLSMTPEVRKEILQIKSEYSPEIIKADYLSILQRMELAGLSNGAIEMLSGIEPFVADFLSNSFFEILHELYPVSFAYTYEIIGGFLRLPKAFLTSLFSREPKEYMGKIPASKLGTIQILSGHQVIGLSQPKKNGSVIVHHKNIKRNTIYDNQYDFIICAVPFSNLRLFKLNPVFNSSKMQAIRVLNYSASQKTVFLCNYRFWEASKPKNNKIVGGGSFTDLVINSIWYPSTPAQSPSCPGVITASYNWTQDAVRLGNFNSSREIELIKRQIEEVHGLPMNSLDSIVTDYKTIVWNNNPWSLGAFAFYDPQQKVLFSKVAIEPEYNRRVFFAGEHVSVTRAWMQGSLKTGMMAANDIARECQNYI</sequence>
<organism evidence="2 3">
    <name type="scientific">Alkaliphilus pronyensis</name>
    <dbReference type="NCBI Taxonomy" id="1482732"/>
    <lineage>
        <taxon>Bacteria</taxon>
        <taxon>Bacillati</taxon>
        <taxon>Bacillota</taxon>
        <taxon>Clostridia</taxon>
        <taxon>Peptostreptococcales</taxon>
        <taxon>Natronincolaceae</taxon>
        <taxon>Alkaliphilus</taxon>
    </lineage>
</organism>
<feature type="domain" description="Amine oxidase" evidence="1">
    <location>
        <begin position="65"/>
        <end position="545"/>
    </location>
</feature>
<dbReference type="Pfam" id="PF01593">
    <property type="entry name" value="Amino_oxidase"/>
    <property type="match status" value="1"/>
</dbReference>
<dbReference type="EMBL" id="WBZC01000004">
    <property type="protein sequence ID" value="KAB3538623.1"/>
    <property type="molecule type" value="Genomic_DNA"/>
</dbReference>
<keyword evidence="3" id="KW-1185">Reference proteome</keyword>